<feature type="transmembrane region" description="Helical" evidence="9">
    <location>
        <begin position="535"/>
        <end position="558"/>
    </location>
</feature>
<feature type="transmembrane region" description="Helical" evidence="9">
    <location>
        <begin position="354"/>
        <end position="372"/>
    </location>
</feature>
<evidence type="ECO:0000256" key="9">
    <source>
        <dbReference type="SAM" id="Phobius"/>
    </source>
</evidence>
<evidence type="ECO:0000256" key="8">
    <source>
        <dbReference type="SAM" id="MobiDB-lite"/>
    </source>
</evidence>
<dbReference type="GO" id="GO:0034204">
    <property type="term" value="P:lipid translocation"/>
    <property type="evidence" value="ECO:0007669"/>
    <property type="project" value="TreeGrafter"/>
</dbReference>
<dbReference type="GO" id="GO:0009252">
    <property type="term" value="P:peptidoglycan biosynthetic process"/>
    <property type="evidence" value="ECO:0007669"/>
    <property type="project" value="UniProtKB-KW"/>
</dbReference>
<dbReference type="NCBIfam" id="TIGR01695">
    <property type="entry name" value="murJ_mviN"/>
    <property type="match status" value="1"/>
</dbReference>
<accession>A0A1M4V252</accession>
<dbReference type="GO" id="GO:0005886">
    <property type="term" value="C:plasma membrane"/>
    <property type="evidence" value="ECO:0007669"/>
    <property type="project" value="UniProtKB-SubCell"/>
</dbReference>
<keyword evidence="4" id="KW-0133">Cell shape</keyword>
<feature type="transmembrane region" description="Helical" evidence="9">
    <location>
        <begin position="312"/>
        <end position="334"/>
    </location>
</feature>
<evidence type="ECO:0000313" key="11">
    <source>
        <dbReference type="Proteomes" id="UP000184501"/>
    </source>
</evidence>
<name>A0A1M4V252_STRHI</name>
<organism evidence="10 11">
    <name type="scientific">Streptoalloteichus hindustanus</name>
    <dbReference type="NCBI Taxonomy" id="2017"/>
    <lineage>
        <taxon>Bacteria</taxon>
        <taxon>Bacillati</taxon>
        <taxon>Actinomycetota</taxon>
        <taxon>Actinomycetes</taxon>
        <taxon>Pseudonocardiales</taxon>
        <taxon>Pseudonocardiaceae</taxon>
        <taxon>Streptoalloteichus</taxon>
    </lineage>
</organism>
<feature type="transmembrane region" description="Helical" evidence="9">
    <location>
        <begin position="244"/>
        <end position="268"/>
    </location>
</feature>
<dbReference type="InterPro" id="IPR004268">
    <property type="entry name" value="MurJ"/>
</dbReference>
<dbReference type="EMBL" id="FQVN01000001">
    <property type="protein sequence ID" value="SHE62967.1"/>
    <property type="molecule type" value="Genomic_DNA"/>
</dbReference>
<comment type="subcellular location">
    <subcellularLocation>
        <location evidence="1">Cell membrane</location>
        <topology evidence="1">Multi-pass membrane protein</topology>
    </subcellularLocation>
</comment>
<gene>
    <name evidence="10" type="ORF">SAMN05444320_101612</name>
</gene>
<evidence type="ECO:0000256" key="6">
    <source>
        <dbReference type="ARBA" id="ARBA00022989"/>
    </source>
</evidence>
<dbReference type="Proteomes" id="UP000184501">
    <property type="component" value="Unassembled WGS sequence"/>
</dbReference>
<keyword evidence="11" id="KW-1185">Reference proteome</keyword>
<feature type="transmembrane region" description="Helical" evidence="9">
    <location>
        <begin position="167"/>
        <end position="187"/>
    </location>
</feature>
<dbReference type="InterPro" id="IPR051050">
    <property type="entry name" value="Lipid_II_flippase_MurJ/MviN"/>
</dbReference>
<evidence type="ECO:0000256" key="3">
    <source>
        <dbReference type="ARBA" id="ARBA00022692"/>
    </source>
</evidence>
<feature type="compositionally biased region" description="Pro residues" evidence="8">
    <location>
        <begin position="28"/>
        <end position="40"/>
    </location>
</feature>
<dbReference type="PANTHER" id="PTHR47019">
    <property type="entry name" value="LIPID II FLIPPASE MURJ"/>
    <property type="match status" value="1"/>
</dbReference>
<dbReference type="GO" id="GO:0015648">
    <property type="term" value="F:lipid-linked peptidoglycan transporter activity"/>
    <property type="evidence" value="ECO:0007669"/>
    <property type="project" value="TreeGrafter"/>
</dbReference>
<keyword evidence="3 9" id="KW-0812">Transmembrane</keyword>
<sequence length="649" mass="67833">MHGRQVGPTGPYRPSGPTGPDGASAPRRPGPGPVPPPPVRPAGTGAGPSDRGDEVDQTQRIPRIPHGADAPTEPIRRVPAPPADSLAAAETQIIPTVPEGPEALAAGQSQLESGVRDEKSLARDSASMAVPTLISRATGFLSKLLLAAAVGTGAVNDSYQIAQTLPMIINELLLGGVLTSVVVPLLVRSQKEDADGGEGYTQLLITVSTVLLGVATVVATVAAPLLVGIYVSSDSRADPAMTAALSYLLLPEIVFLGLSALFGAILNARHVFGPPAWAPVLNNLVVIVVLAVYWVLPGSLRAGDVSLSHPKLLLLGLGTTLGIVLQAGYMVPALRRSGFRFRWRWGWDRRLNEFGGLAAWVIGYVAVSQVGVTVHTRVAADHAEGGITAFNYAWLLLQLPYGILGFSLLAAIMPRMSAAAADDDVPGVVAHLSQGARLMAVMLIPLSGVLTVVGGPLGVAFFSFGQSSVTSASRVGLALAFSAFGLFPFALTMLQFRVFYAMKDARTPTLLMVVMMAVKVPLSYLVPLVCDSDQVVIGLSLVNSLSFAAGAVAGQIWLRVRLGRLETRRLLVSTGKATGATVVGCAAAFGVVALLFVALPDMGAVPQAWITLVLESLLALLASFGLLMVFDAEELRPAIRRIGGLVRRR</sequence>
<evidence type="ECO:0000256" key="2">
    <source>
        <dbReference type="ARBA" id="ARBA00022475"/>
    </source>
</evidence>
<evidence type="ECO:0000256" key="1">
    <source>
        <dbReference type="ARBA" id="ARBA00004651"/>
    </source>
</evidence>
<feature type="transmembrane region" description="Helical" evidence="9">
    <location>
        <begin position="133"/>
        <end position="155"/>
    </location>
</feature>
<dbReference type="AlphaFoldDB" id="A0A1M4V252"/>
<dbReference type="PANTHER" id="PTHR47019:SF1">
    <property type="entry name" value="LIPID II FLIPPASE MURJ"/>
    <property type="match status" value="1"/>
</dbReference>
<keyword evidence="7 9" id="KW-0472">Membrane</keyword>
<keyword evidence="2" id="KW-1003">Cell membrane</keyword>
<keyword evidence="5" id="KW-0573">Peptidoglycan synthesis</keyword>
<feature type="transmembrane region" description="Helical" evidence="9">
    <location>
        <begin position="579"/>
        <end position="597"/>
    </location>
</feature>
<dbReference type="OrthoDB" id="9786339at2"/>
<feature type="transmembrane region" description="Helical" evidence="9">
    <location>
        <begin position="476"/>
        <end position="498"/>
    </location>
</feature>
<feature type="region of interest" description="Disordered" evidence="8">
    <location>
        <begin position="1"/>
        <end position="85"/>
    </location>
</feature>
<dbReference type="CDD" id="cd13123">
    <property type="entry name" value="MATE_MurJ_like"/>
    <property type="match status" value="1"/>
</dbReference>
<evidence type="ECO:0000256" key="7">
    <source>
        <dbReference type="ARBA" id="ARBA00023136"/>
    </source>
</evidence>
<feature type="transmembrane region" description="Helical" evidence="9">
    <location>
        <begin position="392"/>
        <end position="412"/>
    </location>
</feature>
<keyword evidence="6 9" id="KW-1133">Transmembrane helix</keyword>
<evidence type="ECO:0000256" key="5">
    <source>
        <dbReference type="ARBA" id="ARBA00022984"/>
    </source>
</evidence>
<evidence type="ECO:0000256" key="4">
    <source>
        <dbReference type="ARBA" id="ARBA00022960"/>
    </source>
</evidence>
<dbReference type="PRINTS" id="PR01806">
    <property type="entry name" value="VIRFACTRMVIN"/>
</dbReference>
<feature type="transmembrane region" description="Helical" evidence="9">
    <location>
        <begin position="280"/>
        <end position="300"/>
    </location>
</feature>
<feature type="transmembrane region" description="Helical" evidence="9">
    <location>
        <begin position="609"/>
        <end position="630"/>
    </location>
</feature>
<dbReference type="STRING" id="2017.SAMN05444320_101612"/>
<feature type="transmembrane region" description="Helical" evidence="9">
    <location>
        <begin position="510"/>
        <end position="529"/>
    </location>
</feature>
<feature type="transmembrane region" description="Helical" evidence="9">
    <location>
        <begin position="440"/>
        <end position="464"/>
    </location>
</feature>
<dbReference type="GO" id="GO:0008360">
    <property type="term" value="P:regulation of cell shape"/>
    <property type="evidence" value="ECO:0007669"/>
    <property type="project" value="UniProtKB-KW"/>
</dbReference>
<protein>
    <submittedName>
        <fullName evidence="10">Putative peptidoglycan lipid II flippase</fullName>
    </submittedName>
</protein>
<dbReference type="Pfam" id="PF03023">
    <property type="entry name" value="MurJ"/>
    <property type="match status" value="1"/>
</dbReference>
<proteinExistence type="predicted"/>
<evidence type="ECO:0000313" key="10">
    <source>
        <dbReference type="EMBL" id="SHE62967.1"/>
    </source>
</evidence>
<feature type="transmembrane region" description="Helical" evidence="9">
    <location>
        <begin position="199"/>
        <end position="232"/>
    </location>
</feature>
<reference evidence="10 11" key="1">
    <citation type="submission" date="2016-11" db="EMBL/GenBank/DDBJ databases">
        <authorList>
            <person name="Jaros S."/>
            <person name="Januszkiewicz K."/>
            <person name="Wedrychowicz H."/>
        </authorList>
    </citation>
    <scope>NUCLEOTIDE SEQUENCE [LARGE SCALE GENOMIC DNA]</scope>
    <source>
        <strain evidence="10 11">DSM 44523</strain>
    </source>
</reference>